<dbReference type="InterPro" id="IPR049730">
    <property type="entry name" value="SNF2/RAD54-like_C"/>
</dbReference>
<dbReference type="RefSeq" id="WP_141198539.1">
    <property type="nucleotide sequence ID" value="NZ_CP041186.1"/>
</dbReference>
<dbReference type="InterPro" id="IPR057342">
    <property type="entry name" value="DEXDc_RapA"/>
</dbReference>
<dbReference type="InterPro" id="IPR038718">
    <property type="entry name" value="SNF2-like_sf"/>
</dbReference>
<evidence type="ECO:0000313" key="7">
    <source>
        <dbReference type="EMBL" id="QDG52062.1"/>
    </source>
</evidence>
<feature type="domain" description="Helicase ATP-binding" evidence="5">
    <location>
        <begin position="122"/>
        <end position="295"/>
    </location>
</feature>
<dbReference type="Pfam" id="PF04851">
    <property type="entry name" value="ResIII"/>
    <property type="match status" value="1"/>
</dbReference>
<dbReference type="Proteomes" id="UP000315995">
    <property type="component" value="Chromosome"/>
</dbReference>
<evidence type="ECO:0000256" key="3">
    <source>
        <dbReference type="ARBA" id="ARBA00022806"/>
    </source>
</evidence>
<organism evidence="7 8">
    <name type="scientific">Persicimonas caeni</name>
    <dbReference type="NCBI Taxonomy" id="2292766"/>
    <lineage>
        <taxon>Bacteria</taxon>
        <taxon>Deltaproteobacteria</taxon>
        <taxon>Bradymonadales</taxon>
        <taxon>Bradymonadaceae</taxon>
        <taxon>Persicimonas</taxon>
    </lineage>
</organism>
<dbReference type="GO" id="GO:0005524">
    <property type="term" value="F:ATP binding"/>
    <property type="evidence" value="ECO:0007669"/>
    <property type="project" value="InterPro"/>
</dbReference>
<dbReference type="OrthoDB" id="18878at2"/>
<sequence length="989" mass="112463">MGDTSIHADEIVAESLQPGDKIRLNGKAAEVILIHDVGGSPYLRAVIEGMGIKSVALADVTVEKEGGDELDTIPLDDIQSADRFDLRVRAIQLRLAHNQGKLLSISNSLVRLEPYQLACVNQVMGKLRQRVLIADDVGLGKTIEAGLLLKELEARRRADRVLFVVPAHLQGKWIRDMQRFFDIRLTQANRLWVDGERHRLGEETNIWKQEGLRLVTSMAFLRQKEFQRELEDAFWDVVVVDECHKASKRGNSPSVTSKRVEQVCHNSDALVLLSATPHDGKEQPFRSLISYIDPFRVATDQELDKQTVDEVMVRRGKDTIFDDDGERVFPNRDVQTVELEMTPSEKDLYDDVTHYVREIFNRSERLNAPVIGFAMALMQKRLVSSVGAIRETMRRRLQGLLEIDEVSLSSDAKAYLDGDDLEEDDKVRVEQELEKLTVPGADEEYEAEIEALRKIVKQAEELPVDTKGRAFKSFIQKLLAENPNEKILLFTEYRDTLDYILDLVADEPWADEILQIHGGVDKEDRAKIEHEFNFGRSRFLFCTDAASEGIDLQHACHIMINYELPWNPNRLEQRIGRIHRYGQQKEVKVWNFQFSDTRESKIFGMLQQKIDNIRDKVGATADVLGILDGLDIEALVMRSLRDDKPISATAEELEREFEERQQTLLEWYDRSLIDCTTFDAESRRKIMEVVDESEDIFGTESDMQDFIVHGVQTLGGSAKDASARVFDLKLPDTLKRKLGNEAPNGPFTTDRDLAMRRDDVTFLAPDSPLVQVLIDHVLNASPADDASLEGTPPGNSGFGGSVGMKVLPFLDRPGITYVYRTAFEDGTNEVLREELWPVFVDAQSLDARTDLGKRVLDGTSLQISADLDAAKSLIEHERELRKAAERQLAHDLAAQRDELVAKRRRETDRELEHVGEYRRAERERVQKFISAYEAKQAEGKDMEIAIKGQRHRLKHLEERTAKREENIRRKAQVVSLEPELVGVCLSLPS</sequence>
<dbReference type="SUPFAM" id="SSF52540">
    <property type="entry name" value="P-loop containing nucleoside triphosphate hydrolases"/>
    <property type="match status" value="2"/>
</dbReference>
<accession>A0A4Y6PUQ8</accession>
<name>A0A4Y6PUQ8_PERCE</name>
<dbReference type="InterPro" id="IPR006935">
    <property type="entry name" value="Helicase/UvrB_N"/>
</dbReference>
<protein>
    <submittedName>
        <fullName evidence="7">DEAD/DEAH box helicase</fullName>
    </submittedName>
</protein>
<dbReference type="PANTHER" id="PTHR45766">
    <property type="entry name" value="DNA ANNEALING HELICASE AND ENDONUCLEASE ZRANB3 FAMILY MEMBER"/>
    <property type="match status" value="1"/>
</dbReference>
<evidence type="ECO:0000256" key="1">
    <source>
        <dbReference type="ARBA" id="ARBA00022741"/>
    </source>
</evidence>
<proteinExistence type="predicted"/>
<dbReference type="CDD" id="cd18793">
    <property type="entry name" value="SF2_C_SNF"/>
    <property type="match status" value="1"/>
</dbReference>
<dbReference type="AlphaFoldDB" id="A0A4Y6PUQ8"/>
<dbReference type="GO" id="GO:0004386">
    <property type="term" value="F:helicase activity"/>
    <property type="evidence" value="ECO:0007669"/>
    <property type="project" value="UniProtKB-KW"/>
</dbReference>
<dbReference type="InterPro" id="IPR027417">
    <property type="entry name" value="P-loop_NTPase"/>
</dbReference>
<dbReference type="PANTHER" id="PTHR45766:SF6">
    <property type="entry name" value="SWI_SNF-RELATED MATRIX-ASSOCIATED ACTIN-DEPENDENT REGULATOR OF CHROMATIN SUBFAMILY A-LIKE PROTEIN 1"/>
    <property type="match status" value="1"/>
</dbReference>
<accession>A0A5B8YA85</accession>
<feature type="domain" description="Helicase C-terminal" evidence="6">
    <location>
        <begin position="470"/>
        <end position="621"/>
    </location>
</feature>
<evidence type="ECO:0000256" key="2">
    <source>
        <dbReference type="ARBA" id="ARBA00022801"/>
    </source>
</evidence>
<keyword evidence="1" id="KW-0547">Nucleotide-binding</keyword>
<reference evidence="7 8" key="1">
    <citation type="submission" date="2019-06" db="EMBL/GenBank/DDBJ databases">
        <title>Persicimonas caeni gen. nov., sp. nov., a predatory bacterium isolated from solar saltern.</title>
        <authorList>
            <person name="Wang S."/>
        </authorList>
    </citation>
    <scope>NUCLEOTIDE SEQUENCE [LARGE SCALE GENOMIC DNA]</scope>
    <source>
        <strain evidence="7 8">YN101</strain>
    </source>
</reference>
<dbReference type="Pfam" id="PF00271">
    <property type="entry name" value="Helicase_C"/>
    <property type="match status" value="1"/>
</dbReference>
<dbReference type="GO" id="GO:0016787">
    <property type="term" value="F:hydrolase activity"/>
    <property type="evidence" value="ECO:0007669"/>
    <property type="project" value="UniProtKB-KW"/>
</dbReference>
<dbReference type="InterPro" id="IPR001650">
    <property type="entry name" value="Helicase_C-like"/>
</dbReference>
<evidence type="ECO:0000313" key="8">
    <source>
        <dbReference type="Proteomes" id="UP000315995"/>
    </source>
</evidence>
<evidence type="ECO:0000256" key="4">
    <source>
        <dbReference type="ARBA" id="ARBA00022840"/>
    </source>
</evidence>
<gene>
    <name evidence="7" type="ORF">FIV42_15320</name>
</gene>
<keyword evidence="8" id="KW-1185">Reference proteome</keyword>
<dbReference type="GO" id="GO:0003677">
    <property type="term" value="F:DNA binding"/>
    <property type="evidence" value="ECO:0007669"/>
    <property type="project" value="InterPro"/>
</dbReference>
<evidence type="ECO:0000259" key="6">
    <source>
        <dbReference type="PROSITE" id="PS51194"/>
    </source>
</evidence>
<dbReference type="InterPro" id="IPR014001">
    <property type="entry name" value="Helicase_ATP-bd"/>
</dbReference>
<dbReference type="Gene3D" id="3.40.50.10810">
    <property type="entry name" value="Tandem AAA-ATPase domain"/>
    <property type="match status" value="1"/>
</dbReference>
<dbReference type="PROSITE" id="PS51192">
    <property type="entry name" value="HELICASE_ATP_BIND_1"/>
    <property type="match status" value="1"/>
</dbReference>
<keyword evidence="2" id="KW-0378">Hydrolase</keyword>
<dbReference type="CDD" id="cd18011">
    <property type="entry name" value="DEXDc_RapA"/>
    <property type="match status" value="1"/>
</dbReference>
<keyword evidence="4" id="KW-0067">ATP-binding</keyword>
<evidence type="ECO:0000259" key="5">
    <source>
        <dbReference type="PROSITE" id="PS51192"/>
    </source>
</evidence>
<dbReference type="SMART" id="SM00490">
    <property type="entry name" value="HELICc"/>
    <property type="match status" value="1"/>
</dbReference>
<dbReference type="Gene3D" id="3.40.50.300">
    <property type="entry name" value="P-loop containing nucleotide triphosphate hydrolases"/>
    <property type="match status" value="1"/>
</dbReference>
<dbReference type="SMART" id="SM00487">
    <property type="entry name" value="DEXDc"/>
    <property type="match status" value="1"/>
</dbReference>
<keyword evidence="3 7" id="KW-0347">Helicase</keyword>
<dbReference type="EMBL" id="CP041186">
    <property type="protein sequence ID" value="QDG52062.1"/>
    <property type="molecule type" value="Genomic_DNA"/>
</dbReference>
<dbReference type="PROSITE" id="PS51194">
    <property type="entry name" value="HELICASE_CTER"/>
    <property type="match status" value="1"/>
</dbReference>